<sequence>MEIARTVPGRLKEREMENFPFSNGERKRVPPEKAGMFPPGSAYACKNGQSLNGRRWPDMSWWVYIVVLGIMFSGFMTVWISRKEREEELRQIEKEGEVYIRRMEKEKEKKNRKAMSRGL</sequence>
<keyword evidence="1" id="KW-1133">Transmembrane helix</keyword>
<keyword evidence="1" id="KW-0812">Transmembrane</keyword>
<dbReference type="AlphaFoldDB" id="A0A150M3T8"/>
<gene>
    <name evidence="2" type="ORF">B4135_2112</name>
</gene>
<organism evidence="2 3">
    <name type="scientific">Caldibacillus debilis</name>
    <dbReference type="NCBI Taxonomy" id="301148"/>
    <lineage>
        <taxon>Bacteria</taxon>
        <taxon>Bacillati</taxon>
        <taxon>Bacillota</taxon>
        <taxon>Bacilli</taxon>
        <taxon>Bacillales</taxon>
        <taxon>Bacillaceae</taxon>
        <taxon>Caldibacillus</taxon>
    </lineage>
</organism>
<protein>
    <submittedName>
        <fullName evidence="2">Uncharacterized protein</fullName>
    </submittedName>
</protein>
<dbReference type="EMBL" id="LQYT01000043">
    <property type="protein sequence ID" value="KYD19188.1"/>
    <property type="molecule type" value="Genomic_DNA"/>
</dbReference>
<evidence type="ECO:0000256" key="1">
    <source>
        <dbReference type="SAM" id="Phobius"/>
    </source>
</evidence>
<dbReference type="STRING" id="301148.B4135_2112"/>
<comment type="caution">
    <text evidence="2">The sequence shown here is derived from an EMBL/GenBank/DDBJ whole genome shotgun (WGS) entry which is preliminary data.</text>
</comment>
<accession>A0A150M3T8</accession>
<dbReference type="InterPro" id="IPR025428">
    <property type="entry name" value="Spore_YhaL"/>
</dbReference>
<name>A0A150M3T8_9BACI</name>
<evidence type="ECO:0000313" key="2">
    <source>
        <dbReference type="EMBL" id="KYD19188.1"/>
    </source>
</evidence>
<feature type="transmembrane region" description="Helical" evidence="1">
    <location>
        <begin position="61"/>
        <end position="80"/>
    </location>
</feature>
<evidence type="ECO:0000313" key="3">
    <source>
        <dbReference type="Proteomes" id="UP000075683"/>
    </source>
</evidence>
<proteinExistence type="predicted"/>
<reference evidence="2 3" key="1">
    <citation type="submission" date="2016-01" db="EMBL/GenBank/DDBJ databases">
        <title>Draft Genome Sequences of Seven Thermophilic Sporeformers Isolated from Foods.</title>
        <authorList>
            <person name="Berendsen E.M."/>
            <person name="Wells-Bennik M.H."/>
            <person name="Krawcyk A.O."/>
            <person name="De Jong A."/>
            <person name="Holsappel S."/>
            <person name="Eijlander R.T."/>
            <person name="Kuipers O.P."/>
        </authorList>
    </citation>
    <scope>NUCLEOTIDE SEQUENCE [LARGE SCALE GENOMIC DNA]</scope>
    <source>
        <strain evidence="2 3">B4135</strain>
    </source>
</reference>
<dbReference type="Pfam" id="PF14147">
    <property type="entry name" value="Spore_YhaL"/>
    <property type="match status" value="1"/>
</dbReference>
<dbReference type="Proteomes" id="UP000075683">
    <property type="component" value="Unassembled WGS sequence"/>
</dbReference>
<keyword evidence="1" id="KW-0472">Membrane</keyword>